<dbReference type="Pfam" id="PF02687">
    <property type="entry name" value="FtsX"/>
    <property type="match status" value="1"/>
</dbReference>
<dbReference type="EMBL" id="QMAU01000024">
    <property type="protein sequence ID" value="RXI57168.1"/>
    <property type="molecule type" value="Genomic_DNA"/>
</dbReference>
<feature type="domain" description="MacB-like periplasmic core" evidence="9">
    <location>
        <begin position="122"/>
        <end position="222"/>
    </location>
</feature>
<evidence type="ECO:0000256" key="3">
    <source>
        <dbReference type="ARBA" id="ARBA00022692"/>
    </source>
</evidence>
<evidence type="ECO:0000256" key="4">
    <source>
        <dbReference type="ARBA" id="ARBA00022989"/>
    </source>
</evidence>
<keyword evidence="3 7" id="KW-0812">Transmembrane</keyword>
<dbReference type="Proteomes" id="UP000290273">
    <property type="component" value="Unassembled WGS sequence"/>
</dbReference>
<dbReference type="InterPro" id="IPR003838">
    <property type="entry name" value="ABC3_permease_C"/>
</dbReference>
<gene>
    <name evidence="10" type="ORF">DP131_05470</name>
</gene>
<reference evidence="10 11" key="1">
    <citation type="submission" date="2018-06" db="EMBL/GenBank/DDBJ databases">
        <title>Genome conservation of Clostridium tetani.</title>
        <authorList>
            <person name="Bruggemann H."/>
            <person name="Popoff M.R."/>
        </authorList>
    </citation>
    <scope>NUCLEOTIDE SEQUENCE [LARGE SCALE GENOMIC DNA]</scope>
    <source>
        <strain evidence="10 11">63.05</strain>
    </source>
</reference>
<protein>
    <submittedName>
        <fullName evidence="10">ABC transporter permease</fullName>
    </submittedName>
</protein>
<comment type="caution">
    <text evidence="10">The sequence shown here is derived from an EMBL/GenBank/DDBJ whole genome shotgun (WGS) entry which is preliminary data.</text>
</comment>
<evidence type="ECO:0000256" key="1">
    <source>
        <dbReference type="ARBA" id="ARBA00004651"/>
    </source>
</evidence>
<evidence type="ECO:0000259" key="9">
    <source>
        <dbReference type="Pfam" id="PF12704"/>
    </source>
</evidence>
<dbReference type="RefSeq" id="WP_023437443.1">
    <property type="nucleotide sequence ID" value="NZ_CASHSW010000020.1"/>
</dbReference>
<proteinExistence type="inferred from homology"/>
<keyword evidence="2" id="KW-1003">Cell membrane</keyword>
<evidence type="ECO:0000256" key="6">
    <source>
        <dbReference type="ARBA" id="ARBA00038076"/>
    </source>
</evidence>
<evidence type="ECO:0000256" key="7">
    <source>
        <dbReference type="SAM" id="Phobius"/>
    </source>
</evidence>
<dbReference type="InterPro" id="IPR025857">
    <property type="entry name" value="MacB_PCD"/>
</dbReference>
<evidence type="ECO:0000313" key="10">
    <source>
        <dbReference type="EMBL" id="RXI57168.1"/>
    </source>
</evidence>
<dbReference type="PANTHER" id="PTHR30572:SF4">
    <property type="entry name" value="ABC TRANSPORTER PERMEASE YTRF"/>
    <property type="match status" value="1"/>
</dbReference>
<comment type="subcellular location">
    <subcellularLocation>
        <location evidence="1">Cell membrane</location>
        <topology evidence="1">Multi-pass membrane protein</topology>
    </subcellularLocation>
</comment>
<feature type="transmembrane region" description="Helical" evidence="7">
    <location>
        <begin position="16"/>
        <end position="39"/>
    </location>
</feature>
<comment type="similarity">
    <text evidence="6">Belongs to the ABC-4 integral membrane protein family.</text>
</comment>
<keyword evidence="4 7" id="KW-1133">Transmembrane helix</keyword>
<feature type="transmembrane region" description="Helical" evidence="7">
    <location>
        <begin position="294"/>
        <end position="316"/>
    </location>
</feature>
<evidence type="ECO:0000256" key="5">
    <source>
        <dbReference type="ARBA" id="ARBA00023136"/>
    </source>
</evidence>
<keyword evidence="5 7" id="KW-0472">Membrane</keyword>
<sequence length="413" mass="48644">MELLKLSIINIKKRKIITILILLQLIFYIYTVMSFFNLYEFRNEFIKKLDYSITSKNRYYFLPYQSEFYVSPEKSKENKLELIDFIRNDNRVVGIGSFRTMLMPSSNIENFKKIYESLKVDNFQSNSNNVNILKIDYEYFKLMNFSKVEGEIFKKEDFYKKNSTYNVLVGHNFKKYFDIGDELHVTKDLKYKIIGFLPKDYTIFLSSTIMNLENANSAIICPEDLQLKDDAVILKEKFFGGIQFILKDNVEYDKVINDFYKKSDNLNVEVNFLKFEDNIERFHEALEPVIRIELLKVIIFLFFTLVAVISLVIYSINNRKKEFGVLICTGIKLRELIFSILYEWILLIIIAYLISCALFVNMESSLNGWFKYTYGFHNLGVGFIISILMFLIISVKPIIKILNSQPKELIGGN</sequence>
<dbReference type="PANTHER" id="PTHR30572">
    <property type="entry name" value="MEMBRANE COMPONENT OF TRANSPORTER-RELATED"/>
    <property type="match status" value="1"/>
</dbReference>
<accession>A0ABY0EQD0</accession>
<feature type="transmembrane region" description="Helical" evidence="7">
    <location>
        <begin position="336"/>
        <end position="360"/>
    </location>
</feature>
<organism evidence="10 11">
    <name type="scientific">Clostridium tetani</name>
    <dbReference type="NCBI Taxonomy" id="1513"/>
    <lineage>
        <taxon>Bacteria</taxon>
        <taxon>Bacillati</taxon>
        <taxon>Bacillota</taxon>
        <taxon>Clostridia</taxon>
        <taxon>Eubacteriales</taxon>
        <taxon>Clostridiaceae</taxon>
        <taxon>Clostridium</taxon>
    </lineage>
</organism>
<evidence type="ECO:0000259" key="8">
    <source>
        <dbReference type="Pfam" id="PF02687"/>
    </source>
</evidence>
<name>A0ABY0EQD0_CLOTA</name>
<feature type="domain" description="ABC3 transporter permease C-terminal" evidence="8">
    <location>
        <begin position="298"/>
        <end position="406"/>
    </location>
</feature>
<dbReference type="Pfam" id="PF12704">
    <property type="entry name" value="MacB_PCD"/>
    <property type="match status" value="1"/>
</dbReference>
<dbReference type="InterPro" id="IPR050250">
    <property type="entry name" value="Macrolide_Exporter_MacB"/>
</dbReference>
<evidence type="ECO:0000256" key="2">
    <source>
        <dbReference type="ARBA" id="ARBA00022475"/>
    </source>
</evidence>
<evidence type="ECO:0000313" key="11">
    <source>
        <dbReference type="Proteomes" id="UP000290273"/>
    </source>
</evidence>
<feature type="transmembrane region" description="Helical" evidence="7">
    <location>
        <begin position="380"/>
        <end position="399"/>
    </location>
</feature>